<dbReference type="Gene3D" id="1.10.443.10">
    <property type="entry name" value="Intergrase catalytic core"/>
    <property type="match status" value="1"/>
</dbReference>
<comment type="similarity">
    <text evidence="1">Belongs to the 'phage' integrase family.</text>
</comment>
<keyword evidence="7" id="KW-1185">Reference proteome</keyword>
<dbReference type="Pfam" id="PF00589">
    <property type="entry name" value="Phage_integrase"/>
    <property type="match status" value="1"/>
</dbReference>
<dbReference type="EMBL" id="JAAAML010000003">
    <property type="protein sequence ID" value="MCO6410057.1"/>
    <property type="molecule type" value="Genomic_DNA"/>
</dbReference>
<dbReference type="PANTHER" id="PTHR30349:SF64">
    <property type="entry name" value="PROPHAGE INTEGRASE INTD-RELATED"/>
    <property type="match status" value="1"/>
</dbReference>
<evidence type="ECO:0000256" key="3">
    <source>
        <dbReference type="ARBA" id="ARBA00023125"/>
    </source>
</evidence>
<name>A0ABT1CV34_9HYPH</name>
<feature type="domain" description="Tyr recombinase" evidence="5">
    <location>
        <begin position="164"/>
        <end position="341"/>
    </location>
</feature>
<comment type="caution">
    <text evidence="6">The sequence shown here is derived from an EMBL/GenBank/DDBJ whole genome shotgun (WGS) entry which is preliminary data.</text>
</comment>
<organism evidence="6 7">
    <name type="scientific">Hoeflea alexandrii</name>
    <dbReference type="NCBI Taxonomy" id="288436"/>
    <lineage>
        <taxon>Bacteria</taxon>
        <taxon>Pseudomonadati</taxon>
        <taxon>Pseudomonadota</taxon>
        <taxon>Alphaproteobacteria</taxon>
        <taxon>Hyphomicrobiales</taxon>
        <taxon>Rhizobiaceae</taxon>
        <taxon>Hoeflea</taxon>
    </lineage>
</organism>
<dbReference type="CDD" id="cd00796">
    <property type="entry name" value="INT_Rci_Hp1_C"/>
    <property type="match status" value="1"/>
</dbReference>
<dbReference type="InterPro" id="IPR002104">
    <property type="entry name" value="Integrase_catalytic"/>
</dbReference>
<dbReference type="InterPro" id="IPR011010">
    <property type="entry name" value="DNA_brk_join_enz"/>
</dbReference>
<evidence type="ECO:0000256" key="1">
    <source>
        <dbReference type="ARBA" id="ARBA00008857"/>
    </source>
</evidence>
<dbReference type="InterPro" id="IPR013762">
    <property type="entry name" value="Integrase-like_cat_sf"/>
</dbReference>
<dbReference type="PANTHER" id="PTHR30349">
    <property type="entry name" value="PHAGE INTEGRASE-RELATED"/>
    <property type="match status" value="1"/>
</dbReference>
<reference evidence="6 7" key="1">
    <citation type="submission" date="2020-01" db="EMBL/GenBank/DDBJ databases">
        <title>Genomes of bacteria type strains.</title>
        <authorList>
            <person name="Chen J."/>
            <person name="Zhu S."/>
            <person name="Yang J."/>
        </authorList>
    </citation>
    <scope>NUCLEOTIDE SEQUENCE [LARGE SCALE GENOMIC DNA]</scope>
    <source>
        <strain evidence="6 7">DSM 16655</strain>
    </source>
</reference>
<dbReference type="Gene3D" id="1.10.150.130">
    <property type="match status" value="1"/>
</dbReference>
<evidence type="ECO:0000256" key="2">
    <source>
        <dbReference type="ARBA" id="ARBA00022908"/>
    </source>
</evidence>
<dbReference type="SUPFAM" id="SSF56349">
    <property type="entry name" value="DNA breaking-rejoining enzymes"/>
    <property type="match status" value="1"/>
</dbReference>
<proteinExistence type="inferred from homology"/>
<dbReference type="Proteomes" id="UP001320715">
    <property type="component" value="Unassembled WGS sequence"/>
</dbReference>
<keyword evidence="2" id="KW-0229">DNA integration</keyword>
<dbReference type="RefSeq" id="WP_252916774.1">
    <property type="nucleotide sequence ID" value="NZ_JAAAML010000003.1"/>
</dbReference>
<dbReference type="PROSITE" id="PS51898">
    <property type="entry name" value="TYR_RECOMBINASE"/>
    <property type="match status" value="1"/>
</dbReference>
<protein>
    <submittedName>
        <fullName evidence="6">Tyrosine-type recombinase/integrase</fullName>
    </submittedName>
</protein>
<evidence type="ECO:0000313" key="6">
    <source>
        <dbReference type="EMBL" id="MCO6410057.1"/>
    </source>
</evidence>
<evidence type="ECO:0000259" key="5">
    <source>
        <dbReference type="PROSITE" id="PS51898"/>
    </source>
</evidence>
<keyword evidence="4" id="KW-0233">DNA recombination</keyword>
<evidence type="ECO:0000313" key="7">
    <source>
        <dbReference type="Proteomes" id="UP001320715"/>
    </source>
</evidence>
<accession>A0ABT1CV34</accession>
<gene>
    <name evidence="6" type="ORF">GTW23_17875</name>
</gene>
<dbReference type="InterPro" id="IPR050090">
    <property type="entry name" value="Tyrosine_recombinase_XerCD"/>
</dbReference>
<dbReference type="InterPro" id="IPR010998">
    <property type="entry name" value="Integrase_recombinase_N"/>
</dbReference>
<evidence type="ECO:0000256" key="4">
    <source>
        <dbReference type="ARBA" id="ARBA00023172"/>
    </source>
</evidence>
<sequence>MSIWKRPGQDTWSYDFTVRGHRYSGNTGATSKREAERTEARLKEDARAQARKQAGQSALGLTIGAAVSRYWLETGQHHANADSTLTDLAWLERHFGKTRLLASITNQDVAAMVASRRADKVAPATVNRTATARLRAVMTRARDLWDEPVPRITWKNHMLREPQEVIRELTADEETTLFDALAPGYRELARFSLLSGCRMAECLDLEWRHIDWHGEYIVITGKGDKTRHVPLSAALRALLWPLPRAHARVFTHVIRRSSANHRRGDVAPVEEEALNSHFARVCKKAKVIGFRFHDLRHTFATRFLRATGDMRALQLILGHSSIETTMRYAHVTAADAKRRMDAMSAAAITTETSTGSSTGGSKHMK</sequence>
<keyword evidence="3" id="KW-0238">DNA-binding</keyword>